<dbReference type="RefSeq" id="WP_121250240.1">
    <property type="nucleotide sequence ID" value="NZ_RBIL01000001.1"/>
</dbReference>
<evidence type="ECO:0000313" key="2">
    <source>
        <dbReference type="Proteomes" id="UP000278962"/>
    </source>
</evidence>
<keyword evidence="2" id="KW-1185">Reference proteome</keyword>
<sequence length="127" mass="13043">MLAAAALLTGCGGGEPDGLVLQVVAPDAVLRELGEACSGGDPFSYAHATAPYSLADASGKVVVRAELPEGDAKAAFNHDPGVDRVPTFCAFTVHADVPASGRYTLRLGESPPREFGFKDGKAMVVLN</sequence>
<comment type="caution">
    <text evidence="1">The sequence shown here is derived from an EMBL/GenBank/DDBJ whole genome shotgun (WGS) entry which is preliminary data.</text>
</comment>
<name>A0A660LD69_9ACTN</name>
<accession>A0A660LD69</accession>
<proteinExistence type="predicted"/>
<reference evidence="1 2" key="1">
    <citation type="submission" date="2018-10" db="EMBL/GenBank/DDBJ databases">
        <title>Genomic Encyclopedia of Archaeal and Bacterial Type Strains, Phase II (KMG-II): from individual species to whole genera.</title>
        <authorList>
            <person name="Goeker M."/>
        </authorList>
    </citation>
    <scope>NUCLEOTIDE SEQUENCE [LARGE SCALE GENOMIC DNA]</scope>
    <source>
        <strain evidence="1 2">DSM 14954</strain>
    </source>
</reference>
<dbReference type="OrthoDB" id="3387232at2"/>
<gene>
    <name evidence="1" type="ORF">C8N24_2400</name>
</gene>
<organism evidence="1 2">
    <name type="scientific">Solirubrobacter pauli</name>
    <dbReference type="NCBI Taxonomy" id="166793"/>
    <lineage>
        <taxon>Bacteria</taxon>
        <taxon>Bacillati</taxon>
        <taxon>Actinomycetota</taxon>
        <taxon>Thermoleophilia</taxon>
        <taxon>Solirubrobacterales</taxon>
        <taxon>Solirubrobacteraceae</taxon>
        <taxon>Solirubrobacter</taxon>
    </lineage>
</organism>
<protein>
    <submittedName>
        <fullName evidence="1">Uncharacterized protein</fullName>
    </submittedName>
</protein>
<dbReference type="EMBL" id="RBIL01000001">
    <property type="protein sequence ID" value="RKQ92549.1"/>
    <property type="molecule type" value="Genomic_DNA"/>
</dbReference>
<evidence type="ECO:0000313" key="1">
    <source>
        <dbReference type="EMBL" id="RKQ92549.1"/>
    </source>
</evidence>
<dbReference type="Proteomes" id="UP000278962">
    <property type="component" value="Unassembled WGS sequence"/>
</dbReference>
<dbReference type="AlphaFoldDB" id="A0A660LD69"/>